<reference evidence="3" key="1">
    <citation type="submission" date="2018-05" db="EMBL/GenBank/DDBJ databases">
        <authorList>
            <person name="Lanie J.A."/>
            <person name="Ng W.-L."/>
            <person name="Kazmierczak K.M."/>
            <person name="Andrzejewski T.M."/>
            <person name="Davidsen T.M."/>
            <person name="Wayne K.J."/>
            <person name="Tettelin H."/>
            <person name="Glass J.I."/>
            <person name="Rusch D."/>
            <person name="Podicherti R."/>
            <person name="Tsui H.-C.T."/>
            <person name="Winkler M.E."/>
        </authorList>
    </citation>
    <scope>NUCLEOTIDE SEQUENCE</scope>
</reference>
<feature type="transmembrane region" description="Helical" evidence="1">
    <location>
        <begin position="254"/>
        <end position="275"/>
    </location>
</feature>
<name>A0A382B2K5_9ZZZZ</name>
<evidence type="ECO:0000313" key="3">
    <source>
        <dbReference type="EMBL" id="SVB07532.1"/>
    </source>
</evidence>
<proteinExistence type="predicted"/>
<keyword evidence="1" id="KW-0472">Membrane</keyword>
<dbReference type="InterPro" id="IPR043738">
    <property type="entry name" value="DUF5683"/>
</dbReference>
<keyword evidence="1" id="KW-1133">Transmembrane helix</keyword>
<organism evidence="3">
    <name type="scientific">marine metagenome</name>
    <dbReference type="NCBI Taxonomy" id="408172"/>
    <lineage>
        <taxon>unclassified sequences</taxon>
        <taxon>metagenomes</taxon>
        <taxon>ecological metagenomes</taxon>
    </lineage>
</organism>
<keyword evidence="1" id="KW-0812">Transmembrane</keyword>
<evidence type="ECO:0000256" key="1">
    <source>
        <dbReference type="SAM" id="Phobius"/>
    </source>
</evidence>
<gene>
    <name evidence="3" type="ORF">METZ01_LOCUS160386</name>
</gene>
<dbReference type="AlphaFoldDB" id="A0A382B2K5"/>
<dbReference type="EMBL" id="UINC01027749">
    <property type="protein sequence ID" value="SVB07532.1"/>
    <property type="molecule type" value="Genomic_DNA"/>
</dbReference>
<accession>A0A382B2K5</accession>
<protein>
    <recommendedName>
        <fullName evidence="2">DUF5683 domain-containing protein</fullName>
    </recommendedName>
</protein>
<feature type="transmembrane region" description="Helical" evidence="1">
    <location>
        <begin position="190"/>
        <end position="208"/>
    </location>
</feature>
<sequence length="299" mass="34437">MTTGLFCCSLLHGGDAVPTLLVMNHIGSEPTDLYSNLSADFSSGNFKFNAPEDTFFSSIDSLENPASGRMKMVRALGNEFDADYVLFNQIIDDSSRFILEGQMYNTRSGGMIRRKILDVTNYYKGQMNEMRLWVGEILNTMNKDWVEYRQMILFPDPETIVHDKTPEGAMVRSFAVPGWGQIYSGKDISAMAWFGLESFLATTILVFYSEYDKARKAFNDNTILYEASSEQYEFDFYRVESEKAWQKHKDYNNYMIYTAATAGTFWIINSIHAYIVGPRPKKDIIQKWDFIPPEKFQEE</sequence>
<dbReference type="Pfam" id="PF18935">
    <property type="entry name" value="DUF5683"/>
    <property type="match status" value="1"/>
</dbReference>
<evidence type="ECO:0000259" key="2">
    <source>
        <dbReference type="Pfam" id="PF18935"/>
    </source>
</evidence>
<feature type="domain" description="DUF5683" evidence="2">
    <location>
        <begin position="164"/>
        <end position="275"/>
    </location>
</feature>